<sequence>MPRALPIFSAAKVVNHIIRCSRSQQLRTFATRLEGSIDGSSTEGDLSEGAKARATFSSQINAAPQPENQSVKPDDDIAPQEASVETLRISRSSSNPRPENQSANQDSNVVASKRGRKVRQKATPPAFKIRKLGGFSPPDSYSAVYNKRRDEVSEDEIAQGIRERVMSAGWKIRKDEAAVHPEEDTLDAVKAGMDAQSPRWKAMELDRIWRIVETRNRKNESASRTDGHTAETMDPGRNGPLSKGDKIETPDRTGKYSHTPSPVSKETDLVRDIPARNEQQVMESPSFTITKHTVLRPRSLRVEQGIPIKLPVKPRMYESMPLQYDRRSKMISRPATSHIITPNSSTSSQQSIPVVSMFHANKPEAELNQKPEQKATPKERTPPALPPAEPSLYISLLLEDEGEGGNVVDRARKSLGYEFKGGQEIPAWSEHRIFRHQPLSSHEKYTKHLSEFVAANGPFFLELQPQVHNPARKNASKITIRFEIAGAGLENLVANLNAVLRGDVVESVDPSTRPLGIGTVLAKAGLKTEEEAERLLESWVKECVTMRGRGSVLVKGLSLGLEKRTAIPDLEKREILEKEDRLLWPETKVFMFAGT</sequence>
<evidence type="ECO:0000313" key="3">
    <source>
        <dbReference type="Proteomes" id="UP000177625"/>
    </source>
</evidence>
<feature type="region of interest" description="Disordered" evidence="1">
    <location>
        <begin position="217"/>
        <end position="270"/>
    </location>
</feature>
<feature type="compositionally biased region" description="Polar residues" evidence="1">
    <location>
        <begin position="89"/>
        <end position="110"/>
    </location>
</feature>
<feature type="region of interest" description="Disordered" evidence="1">
    <location>
        <begin position="59"/>
        <end position="134"/>
    </location>
</feature>
<feature type="compositionally biased region" description="Basic and acidic residues" evidence="1">
    <location>
        <begin position="243"/>
        <end position="254"/>
    </location>
</feature>
<feature type="compositionally biased region" description="Basic and acidic residues" evidence="1">
    <location>
        <begin position="364"/>
        <end position="381"/>
    </location>
</feature>
<name>A0A1E1MVB7_RHYSE</name>
<protein>
    <submittedName>
        <fullName evidence="2">Uncharacterized protein</fullName>
    </submittedName>
</protein>
<dbReference type="Proteomes" id="UP000177625">
    <property type="component" value="Unassembled WGS sequence"/>
</dbReference>
<evidence type="ECO:0000313" key="2">
    <source>
        <dbReference type="EMBL" id="CZT53018.1"/>
    </source>
</evidence>
<feature type="compositionally biased region" description="Basic and acidic residues" evidence="1">
    <location>
        <begin position="217"/>
        <end position="231"/>
    </location>
</feature>
<feature type="region of interest" description="Disordered" evidence="1">
    <location>
        <begin position="364"/>
        <end position="387"/>
    </location>
</feature>
<reference evidence="3" key="1">
    <citation type="submission" date="2016-03" db="EMBL/GenBank/DDBJ databases">
        <authorList>
            <person name="Guldener U."/>
        </authorList>
    </citation>
    <scope>NUCLEOTIDE SEQUENCE [LARGE SCALE GENOMIC DNA]</scope>
</reference>
<feature type="compositionally biased region" description="Polar residues" evidence="1">
    <location>
        <begin position="59"/>
        <end position="71"/>
    </location>
</feature>
<proteinExistence type="predicted"/>
<dbReference type="EMBL" id="FJVC01000667">
    <property type="protein sequence ID" value="CZT53018.1"/>
    <property type="molecule type" value="Genomic_DNA"/>
</dbReference>
<evidence type="ECO:0000256" key="1">
    <source>
        <dbReference type="SAM" id="MobiDB-lite"/>
    </source>
</evidence>
<organism evidence="2 3">
    <name type="scientific">Rhynchosporium secalis</name>
    <name type="common">Barley scald fungus</name>
    <dbReference type="NCBI Taxonomy" id="38038"/>
    <lineage>
        <taxon>Eukaryota</taxon>
        <taxon>Fungi</taxon>
        <taxon>Dikarya</taxon>
        <taxon>Ascomycota</taxon>
        <taxon>Pezizomycotina</taxon>
        <taxon>Leotiomycetes</taxon>
        <taxon>Helotiales</taxon>
        <taxon>Ploettnerulaceae</taxon>
        <taxon>Rhynchosporium</taxon>
    </lineage>
</organism>
<dbReference type="AlphaFoldDB" id="A0A1E1MVB7"/>
<keyword evidence="3" id="KW-1185">Reference proteome</keyword>
<gene>
    <name evidence="2" type="ORF">RSE6_14449</name>
</gene>
<accession>A0A1E1MVB7</accession>